<gene>
    <name evidence="1" type="ORF">F8244_04845</name>
</gene>
<dbReference type="EMBL" id="WBOA01000001">
    <property type="protein sequence ID" value="KAB1951833.1"/>
    <property type="molecule type" value="Genomic_DNA"/>
</dbReference>
<dbReference type="RefSeq" id="WP_117285568.1">
    <property type="nucleotide sequence ID" value="NZ_JBJNPU010000001.1"/>
</dbReference>
<evidence type="ECO:0000313" key="1">
    <source>
        <dbReference type="EMBL" id="KAB1951833.1"/>
    </source>
</evidence>
<comment type="caution">
    <text evidence="1">The sequence shown here is derived from an EMBL/GenBank/DDBJ whole genome shotgun (WGS) entry which is preliminary data.</text>
</comment>
<reference evidence="1 2" key="1">
    <citation type="submission" date="2019-09" db="EMBL/GenBank/DDBJ databases">
        <title>Investigation of probiotic properties of different lactic acid bacteria.</title>
        <authorList>
            <person name="Jaomanjaka F."/>
            <person name="Blanc P."/>
        </authorList>
    </citation>
    <scope>NUCLEOTIDE SEQUENCE [LARGE SCALE GENOMIC DNA]</scope>
    <source>
        <strain evidence="1 2">BIO6369</strain>
    </source>
</reference>
<organism evidence="1 2">
    <name type="scientific">Lactobacillus gasseri</name>
    <dbReference type="NCBI Taxonomy" id="1596"/>
    <lineage>
        <taxon>Bacteria</taxon>
        <taxon>Bacillati</taxon>
        <taxon>Bacillota</taxon>
        <taxon>Bacilli</taxon>
        <taxon>Lactobacillales</taxon>
        <taxon>Lactobacillaceae</taxon>
        <taxon>Lactobacillus</taxon>
    </lineage>
</organism>
<sequence>MKRFKMPKLGNNVVLRNKKSADLKEVKLVEVEDEYFYAIELATGKSLKDKSDTVVGESIPDLLGCLQDTYEIYLEDDSVAEDKLTND</sequence>
<protein>
    <submittedName>
        <fullName evidence="1">Uncharacterized protein</fullName>
    </submittedName>
</protein>
<name>A0A833CFQ8_LACGS</name>
<dbReference type="Proteomes" id="UP000460112">
    <property type="component" value="Unassembled WGS sequence"/>
</dbReference>
<evidence type="ECO:0000313" key="2">
    <source>
        <dbReference type="Proteomes" id="UP000460112"/>
    </source>
</evidence>
<accession>A0A833CFQ8</accession>
<dbReference type="AlphaFoldDB" id="A0A833CFQ8"/>
<proteinExistence type="predicted"/>